<dbReference type="InterPro" id="IPR049449">
    <property type="entry name" value="TesB_ACOT8-like_N"/>
</dbReference>
<reference evidence="3 4" key="1">
    <citation type="submission" date="2011-01" db="EMBL/GenBank/DDBJ databases">
        <title>Complete sequence of chromosome of Streptomyces flavogriseus ATCC 33331.</title>
        <authorList>
            <consortium name="US DOE Joint Genome Institute"/>
            <person name="Lucas S."/>
            <person name="Copeland A."/>
            <person name="Lapidus A."/>
            <person name="Cheng J.-F."/>
            <person name="Goodwin L."/>
            <person name="Pitluck S."/>
            <person name="Davenport K."/>
            <person name="Detter J.C."/>
            <person name="Han C."/>
            <person name="Tapia R."/>
            <person name="Land M."/>
            <person name="Hauser L."/>
            <person name="Kyrpides N."/>
            <person name="Ivanova N."/>
            <person name="Ovchinnikova G."/>
            <person name="Pagani I."/>
            <person name="Brumm P."/>
            <person name="Mead D."/>
            <person name="Woyke T."/>
        </authorList>
    </citation>
    <scope>NUCLEOTIDE SEQUENCE [LARGE SCALE GENOMIC DNA]</scope>
    <source>
        <strain evidence="4">ATCC 33331 / IAF-45CD</strain>
    </source>
</reference>
<evidence type="ECO:0008006" key="5">
    <source>
        <dbReference type="Google" id="ProtNLM"/>
    </source>
</evidence>
<evidence type="ECO:0000313" key="3">
    <source>
        <dbReference type="EMBL" id="ADW07676.1"/>
    </source>
</evidence>
<name>A0A8D3WPZ2_STRFA</name>
<organism evidence="3 4">
    <name type="scientific">Streptomyces pratensis (strain ATCC 33331 / IAF-45CD)</name>
    <dbReference type="NCBI Taxonomy" id="591167"/>
    <lineage>
        <taxon>Bacteria</taxon>
        <taxon>Bacillati</taxon>
        <taxon>Actinomycetota</taxon>
        <taxon>Actinomycetes</taxon>
        <taxon>Kitasatosporales</taxon>
        <taxon>Streptomycetaceae</taxon>
        <taxon>Streptomyces</taxon>
    </lineage>
</organism>
<sequence>MNTGPSPLSATTANAFYHDLGNGRFASSPATAGPWSAKTQHGGPPSALMGRAMEQHAPRRGMRIARVTVELLRPVPVADLELEVRTVRSGGRTEILEGEMTSGGTPVLVARAWRLVASPPETPSLCPAPAAPQRPGPQAPHTMAAAHLEGYVSAMEWRFEPGKGFDSLGPGTAWARQRIPLVEGAQDTPLTRALTLADSSWAVAFELDHHAGLVINTDITLALHRDPVGEWLCLRSDTAASPAGSGLALGQLDDAIGDCGRVLQTLLVTERGTRT</sequence>
<evidence type="ECO:0000313" key="4">
    <source>
        <dbReference type="Proteomes" id="UP000002066"/>
    </source>
</evidence>
<dbReference type="Proteomes" id="UP000002066">
    <property type="component" value="Chromosome"/>
</dbReference>
<evidence type="ECO:0000259" key="2">
    <source>
        <dbReference type="Pfam" id="PF20789"/>
    </source>
</evidence>
<dbReference type="SUPFAM" id="SSF54637">
    <property type="entry name" value="Thioesterase/thiol ester dehydrase-isomerase"/>
    <property type="match status" value="2"/>
</dbReference>
<dbReference type="EMBL" id="CP002475">
    <property type="protein sequence ID" value="ADW07676.1"/>
    <property type="molecule type" value="Genomic_DNA"/>
</dbReference>
<dbReference type="Pfam" id="PF13622">
    <property type="entry name" value="4HBT_3"/>
    <property type="match status" value="1"/>
</dbReference>
<proteinExistence type="predicted"/>
<dbReference type="Gene3D" id="2.40.160.210">
    <property type="entry name" value="Acyl-CoA thioesterase, double hotdog domain"/>
    <property type="match status" value="1"/>
</dbReference>
<dbReference type="InterPro" id="IPR042171">
    <property type="entry name" value="Acyl-CoA_hotdog"/>
</dbReference>
<dbReference type="KEGG" id="sfa:Sfla_6308"/>
<dbReference type="InterPro" id="IPR049450">
    <property type="entry name" value="ACOT8-like_C"/>
</dbReference>
<feature type="domain" description="Acyl-CoA thioesterase-like N-terminal HotDog" evidence="1">
    <location>
        <begin position="32"/>
        <end position="114"/>
    </location>
</feature>
<evidence type="ECO:0000259" key="1">
    <source>
        <dbReference type="Pfam" id="PF13622"/>
    </source>
</evidence>
<accession>A0A8D3WPZ2</accession>
<dbReference type="AlphaFoldDB" id="A0A8D3WPZ2"/>
<dbReference type="Pfam" id="PF20789">
    <property type="entry name" value="4HBT_3C"/>
    <property type="match status" value="1"/>
</dbReference>
<dbReference type="InterPro" id="IPR029069">
    <property type="entry name" value="HotDog_dom_sf"/>
</dbReference>
<dbReference type="OrthoDB" id="1413770at2"/>
<protein>
    <recommendedName>
        <fullName evidence="5">Thioesterase family protein</fullName>
    </recommendedName>
</protein>
<gene>
    <name evidence="3" type="ordered locus">Sfla_6308</name>
</gene>
<feature type="domain" description="Acyl-CoA thioesterase-like C-terminal" evidence="2">
    <location>
        <begin position="139"/>
        <end position="267"/>
    </location>
</feature>